<gene>
    <name evidence="1" type="primary">ORF217181</name>
</gene>
<proteinExistence type="predicted"/>
<accession>A0A0B7BY83</accession>
<protein>
    <submittedName>
        <fullName evidence="1">Uncharacterized protein</fullName>
    </submittedName>
</protein>
<dbReference type="AlphaFoldDB" id="A0A0B7BY83"/>
<sequence length="56" mass="6376">FFVSSSIDFPGYPMCSEPPFIMTCPRQTCNTLSFLPDRTVHITPAIMSFMIFCFCV</sequence>
<evidence type="ECO:0000313" key="1">
    <source>
        <dbReference type="EMBL" id="CEK97887.1"/>
    </source>
</evidence>
<feature type="non-terminal residue" evidence="1">
    <location>
        <position position="1"/>
    </location>
</feature>
<dbReference type="EMBL" id="HACG01051016">
    <property type="protein sequence ID" value="CEK97887.1"/>
    <property type="molecule type" value="Transcribed_RNA"/>
</dbReference>
<name>A0A0B7BY83_9EUPU</name>
<organism evidence="1">
    <name type="scientific">Arion vulgaris</name>
    <dbReference type="NCBI Taxonomy" id="1028688"/>
    <lineage>
        <taxon>Eukaryota</taxon>
        <taxon>Metazoa</taxon>
        <taxon>Spiralia</taxon>
        <taxon>Lophotrochozoa</taxon>
        <taxon>Mollusca</taxon>
        <taxon>Gastropoda</taxon>
        <taxon>Heterobranchia</taxon>
        <taxon>Euthyneura</taxon>
        <taxon>Panpulmonata</taxon>
        <taxon>Eupulmonata</taxon>
        <taxon>Stylommatophora</taxon>
        <taxon>Helicina</taxon>
        <taxon>Arionoidea</taxon>
        <taxon>Arionidae</taxon>
        <taxon>Arion</taxon>
    </lineage>
</organism>
<reference evidence="1" key="1">
    <citation type="submission" date="2014-12" db="EMBL/GenBank/DDBJ databases">
        <title>Insight into the proteome of Arion vulgaris.</title>
        <authorList>
            <person name="Aradska J."/>
            <person name="Bulat T."/>
            <person name="Smidak R."/>
            <person name="Sarate P."/>
            <person name="Gangsoo J."/>
            <person name="Sialana F."/>
            <person name="Bilban M."/>
            <person name="Lubec G."/>
        </authorList>
    </citation>
    <scope>NUCLEOTIDE SEQUENCE</scope>
    <source>
        <tissue evidence="1">Skin</tissue>
    </source>
</reference>